<organism evidence="1 2">
    <name type="scientific">Faecalibacillus faecis</name>
    <dbReference type="NCBI Taxonomy" id="1982628"/>
    <lineage>
        <taxon>Bacteria</taxon>
        <taxon>Bacillati</taxon>
        <taxon>Bacillota</taxon>
        <taxon>Erysipelotrichia</taxon>
        <taxon>Erysipelotrichales</taxon>
        <taxon>Coprobacillaceae</taxon>
        <taxon>Faecalibacillus</taxon>
    </lineage>
</organism>
<protein>
    <submittedName>
        <fullName evidence="1">Uncharacterized protein</fullName>
    </submittedName>
</protein>
<dbReference type="RefSeq" id="WP_106986800.1">
    <property type="nucleotide sequence ID" value="NZ_PYLP01000001.1"/>
</dbReference>
<name>A0A2T3G375_9FIRM</name>
<dbReference type="AlphaFoldDB" id="A0A2T3G375"/>
<proteinExistence type="predicted"/>
<evidence type="ECO:0000313" key="1">
    <source>
        <dbReference type="EMBL" id="PST41996.1"/>
    </source>
</evidence>
<keyword evidence="2" id="KW-1185">Reference proteome</keyword>
<dbReference type="EMBL" id="PYLP01000001">
    <property type="protein sequence ID" value="PST41996.1"/>
    <property type="molecule type" value="Genomic_DNA"/>
</dbReference>
<dbReference type="GeneID" id="77469508"/>
<accession>A0A2T3G375</accession>
<evidence type="ECO:0000313" key="2">
    <source>
        <dbReference type="Proteomes" id="UP000241201"/>
    </source>
</evidence>
<comment type="caution">
    <text evidence="1">The sequence shown here is derived from an EMBL/GenBank/DDBJ whole genome shotgun (WGS) entry which is preliminary data.</text>
</comment>
<dbReference type="Proteomes" id="UP000241201">
    <property type="component" value="Unassembled WGS sequence"/>
</dbReference>
<sequence length="304" mass="35948">MEHVTFDEFFDFVKNEDADWYIPGLKEYFEGLNQDEIYIQDNFLGKLVFQFNKFENNLKKAVFDKFICYKKMMDEKEKSKLKNSANEIANVDLESAYSYNELFDNVSHNKLLEDINKYNNCGDVDSGFGIELRFNEIHEEETFNQGSLDIIGSVSFNSHKSGKVFDFPFTMTIGLDSDSYFEKEGDIYKIYKFREFYAFSKIYGTEDTIHYRYRKNDFPLEKYGTYGVHVDSDIPFAGDKYSIYMFRNDYAPFKYAFQYDCLTHLVKSELGKELLENGAKEDLLRILYNRIAYVVDESLMPKYD</sequence>
<gene>
    <name evidence="1" type="ORF">C7U55_00125</name>
</gene>
<reference evidence="2" key="1">
    <citation type="submission" date="2018-03" db="EMBL/GenBank/DDBJ databases">
        <title>Lachnoclostridium SNUG30370 gen.nov., sp.nov., isolated from human faeces.</title>
        <authorList>
            <person name="Seo B."/>
            <person name="Jeon K."/>
            <person name="Ko G."/>
        </authorList>
    </citation>
    <scope>NUCLEOTIDE SEQUENCE [LARGE SCALE GENOMIC DNA]</scope>
    <source>
        <strain evidence="2">SNUG30370</strain>
    </source>
</reference>